<dbReference type="Pfam" id="PF07727">
    <property type="entry name" value="RVT_2"/>
    <property type="match status" value="1"/>
</dbReference>
<dbReference type="PROSITE" id="PS50994">
    <property type="entry name" value="INTEGRASE"/>
    <property type="match status" value="1"/>
</dbReference>
<feature type="domain" description="Integrase catalytic" evidence="4">
    <location>
        <begin position="482"/>
        <end position="657"/>
    </location>
</feature>
<dbReference type="PANTHER" id="PTHR47592:SF30">
    <property type="entry name" value="CCHC-TYPE DOMAIN-CONTAINING PROTEIN"/>
    <property type="match status" value="1"/>
</dbReference>
<dbReference type="CDD" id="cd09272">
    <property type="entry name" value="RNase_HI_RT_Ty1"/>
    <property type="match status" value="1"/>
</dbReference>
<keyword evidence="1" id="KW-0378">Hydrolase</keyword>
<dbReference type="InterPro" id="IPR012337">
    <property type="entry name" value="RNaseH-like_sf"/>
</dbReference>
<keyword evidence="2" id="KW-0479">Metal-binding</keyword>
<evidence type="ECO:0000313" key="5">
    <source>
        <dbReference type="EMBL" id="SPD09326.1"/>
    </source>
</evidence>
<dbReference type="PANTHER" id="PTHR47592">
    <property type="entry name" value="PBF68 PROTEIN"/>
    <property type="match status" value="1"/>
</dbReference>
<dbReference type="InterPro" id="IPR054722">
    <property type="entry name" value="PolX-like_BBD"/>
</dbReference>
<evidence type="ECO:0000256" key="2">
    <source>
        <dbReference type="PROSITE-ProRule" id="PRU00047"/>
    </source>
</evidence>
<protein>
    <recommendedName>
        <fullName evidence="6">Integrase catalytic domain-containing protein</fullName>
    </recommendedName>
</protein>
<dbReference type="InterPro" id="IPR057670">
    <property type="entry name" value="SH3_retrovirus"/>
</dbReference>
<keyword evidence="2" id="KW-0863">Zinc-finger</keyword>
<dbReference type="SUPFAM" id="SSF56672">
    <property type="entry name" value="DNA/RNA polymerases"/>
    <property type="match status" value="1"/>
</dbReference>
<keyword evidence="1" id="KW-0645">Protease</keyword>
<dbReference type="InterPro" id="IPR001878">
    <property type="entry name" value="Znf_CCHC"/>
</dbReference>
<dbReference type="InterPro" id="IPR001584">
    <property type="entry name" value="Integrase_cat-core"/>
</dbReference>
<dbReference type="InterPro" id="IPR013103">
    <property type="entry name" value="RVT_2"/>
</dbReference>
<feature type="domain" description="CCHC-type" evidence="3">
    <location>
        <begin position="256"/>
        <end position="270"/>
    </location>
</feature>
<dbReference type="Pfam" id="PF14223">
    <property type="entry name" value="Retrotran_gag_2"/>
    <property type="match status" value="1"/>
</dbReference>
<keyword evidence="2" id="KW-0862">Zinc</keyword>
<evidence type="ECO:0000259" key="4">
    <source>
        <dbReference type="PROSITE" id="PS50994"/>
    </source>
</evidence>
<sequence length="1294" mass="147206">MSAVPDMSKLEPFDGNHYKRWSDRLLFYLETIRVDYVLFNDCVSADMPEPARSASTLVYERDNRICRGHILHYLSNSLFDIYCSHKSARGIWEALKKKYSTEDAGLKKYVVGRFLDYKMTDDKPIMEQVHEYQNIVLEILAEGMVIDDAFQAAALIEKLPPSWKEYRNYLKHKKRDMSLEDLVVHIRIEESNRQKDKNDLVNEFSSKANLVEQNQPGKSENFQKFTRGKGPNKKFEKRENKFKKHDKVQKKKKGPCFVCGKIGHNAAQCRLRKGHPYHPKPHANLIESEVIAAVVSEVNLVNNISEWVLDTGATRHICTNRNLFLEYEEVNDGENVFLGDARTAKVVGKGKVILKLTSGKTLALNTVLHVPNMRRNLVSGSLLNKAGLKLVFDSNKLILSRNGDFVGKGFCHGGLFVLDAECENMNKASTSFAYIVESLDLWHGRLGHVNVASIKRMKQLSLIPNLTNSEHPKCEICVEAKHFKKPFKTVERSSELLELIHSDLGDFKNTMSRGGKRYYITFIDDYSRYTRVYLLSSKDEAENMFIKFKIEVENQKDKKIKRLRSDRGGEYGSSLLKSFCEKNGIVHEVTAPRTPEQNGIAERKNRTLKDMMNAMLISSGLPSNMWGEAILSACHVLNRVPHKRIRKTPYELWEGRTPNLGYFKVWGCLAKVGIPEPQREKIGPKTKDSVFIGYAENSAAYRCLVLQTNTIVETRDADFFEQIFPMKKTRFSNESLPVTPQVRSISTLDESHSTQELRRSKRPKIGTNFGPDFVTAFLTEDDPKTYQEAMKSVDATFWKDAIHSELESIMGNHTWELVELPRGCKTIGSKWVFKKKLKADGSIEKFKARLVAKGYTQKEGIDYFDTYSPVTRLTTIRILVAIASIYKLIIHQMDVKTAFLNGDLDEEIYMDQPEGFVVQGQENKVCKLRKSLYGLKQAPKQWHEKFDKTLVSNGFAVNESDRCVYSKFSGASGVIICLYVDDMLIFGTDMNAVKNTKDFLSSNFDMKDLGEADLILGIRIIRNNEGLTLSQSHYIEKVLKKFNHYDYEPVRTPYDPSIHLKKNSGSPVSQSEYAKIIGSVMFLMNCTRPDIAYAVSRLSRYTHNPAHEHWNAITRLLKYLKGTMNLGLTYTGHPAVLEGYCDANWISDNDETNSTSGYVFTLGGGAISWKSSKQTCNARSTMESEFVALEKAGTEAEWLRNLLADIPLWDKPLPSIAMHCDSQAAIACAKNKIYNGKKRHIRLRHNIVRQLIGNGVIAMEFVRSEKNLADPLTKGLTRKLVHDTSKGMGLKPIM</sequence>
<dbReference type="SUPFAM" id="SSF57756">
    <property type="entry name" value="Retrovirus zinc finger-like domains"/>
    <property type="match status" value="1"/>
</dbReference>
<dbReference type="Pfam" id="PF25597">
    <property type="entry name" value="SH3_retrovirus"/>
    <property type="match status" value="1"/>
</dbReference>
<dbReference type="GO" id="GO:0004190">
    <property type="term" value="F:aspartic-type endopeptidase activity"/>
    <property type="evidence" value="ECO:0007669"/>
    <property type="project" value="UniProtKB-KW"/>
</dbReference>
<dbReference type="InterPro" id="IPR036875">
    <property type="entry name" value="Znf_CCHC_sf"/>
</dbReference>
<proteinExistence type="predicted"/>
<dbReference type="Gene3D" id="3.30.420.10">
    <property type="entry name" value="Ribonuclease H-like superfamily/Ribonuclease H"/>
    <property type="match status" value="1"/>
</dbReference>
<evidence type="ECO:0008006" key="6">
    <source>
        <dbReference type="Google" id="ProtNLM"/>
    </source>
</evidence>
<dbReference type="SMART" id="SM00343">
    <property type="entry name" value="ZnF_C2HC"/>
    <property type="match status" value="1"/>
</dbReference>
<dbReference type="EMBL" id="OIVN01003179">
    <property type="protein sequence ID" value="SPD09326.1"/>
    <property type="molecule type" value="Genomic_DNA"/>
</dbReference>
<dbReference type="GO" id="GO:0003676">
    <property type="term" value="F:nucleic acid binding"/>
    <property type="evidence" value="ECO:0007669"/>
    <property type="project" value="InterPro"/>
</dbReference>
<reference evidence="5" key="1">
    <citation type="submission" date="2018-02" db="EMBL/GenBank/DDBJ databases">
        <authorList>
            <person name="Cohen D.B."/>
            <person name="Kent A.D."/>
        </authorList>
    </citation>
    <scope>NUCLEOTIDE SEQUENCE</scope>
</reference>
<gene>
    <name evidence="5" type="ORF">FSB_LOCUS37208</name>
</gene>
<dbReference type="PROSITE" id="PS50158">
    <property type="entry name" value="ZF_CCHC"/>
    <property type="match status" value="1"/>
</dbReference>
<dbReference type="SUPFAM" id="SSF53098">
    <property type="entry name" value="Ribonuclease H-like"/>
    <property type="match status" value="1"/>
</dbReference>
<dbReference type="InterPro" id="IPR025724">
    <property type="entry name" value="GAG-pre-integrase_dom"/>
</dbReference>
<organism evidence="5">
    <name type="scientific">Fagus sylvatica</name>
    <name type="common">Beechnut</name>
    <dbReference type="NCBI Taxonomy" id="28930"/>
    <lineage>
        <taxon>Eukaryota</taxon>
        <taxon>Viridiplantae</taxon>
        <taxon>Streptophyta</taxon>
        <taxon>Embryophyta</taxon>
        <taxon>Tracheophyta</taxon>
        <taxon>Spermatophyta</taxon>
        <taxon>Magnoliopsida</taxon>
        <taxon>eudicotyledons</taxon>
        <taxon>Gunneridae</taxon>
        <taxon>Pentapetalae</taxon>
        <taxon>rosids</taxon>
        <taxon>fabids</taxon>
        <taxon>Fagales</taxon>
        <taxon>Fagaceae</taxon>
        <taxon>Fagus</taxon>
    </lineage>
</organism>
<dbReference type="InterPro" id="IPR043502">
    <property type="entry name" value="DNA/RNA_pol_sf"/>
</dbReference>
<keyword evidence="1" id="KW-0064">Aspartyl protease</keyword>
<dbReference type="Pfam" id="PF00665">
    <property type="entry name" value="rve"/>
    <property type="match status" value="1"/>
</dbReference>
<dbReference type="GO" id="GO:0008270">
    <property type="term" value="F:zinc ion binding"/>
    <property type="evidence" value="ECO:0007669"/>
    <property type="project" value="UniProtKB-KW"/>
</dbReference>
<name>A0A2N9H4B0_FAGSY</name>
<dbReference type="GO" id="GO:0015074">
    <property type="term" value="P:DNA integration"/>
    <property type="evidence" value="ECO:0007669"/>
    <property type="project" value="InterPro"/>
</dbReference>
<dbReference type="InterPro" id="IPR036397">
    <property type="entry name" value="RNaseH_sf"/>
</dbReference>
<dbReference type="Pfam" id="PF22936">
    <property type="entry name" value="Pol_BBD"/>
    <property type="match status" value="1"/>
</dbReference>
<evidence type="ECO:0000259" key="3">
    <source>
        <dbReference type="PROSITE" id="PS50158"/>
    </source>
</evidence>
<accession>A0A2N9H4B0</accession>
<dbReference type="Pfam" id="PF13976">
    <property type="entry name" value="gag_pre-integrs"/>
    <property type="match status" value="1"/>
</dbReference>
<evidence type="ECO:0000256" key="1">
    <source>
        <dbReference type="ARBA" id="ARBA00022750"/>
    </source>
</evidence>